<sequence length="156" mass="17532">MGDDIQRRDIDRKTVTNVFSAEVNHGLVIQTGSFEGDVHVHTPPEQSAGQEAAMAELRQRVEAQEEAEREAGRRRERERQRRRRCQELASELHAQEERVRPVRVVVPVVSAVLVLVLFMVGNFSVVSFVGVALCIAVAAVTRYVPTSFLEELLGKR</sequence>
<dbReference type="RefSeq" id="WP_331787466.1">
    <property type="nucleotide sequence ID" value="NZ_JAVFKM010000009.1"/>
</dbReference>
<keyword evidence="2" id="KW-0472">Membrane</keyword>
<dbReference type="EMBL" id="JAVFKM010000009">
    <property type="protein sequence ID" value="MEF3115241.1"/>
    <property type="molecule type" value="Genomic_DNA"/>
</dbReference>
<feature type="transmembrane region" description="Helical" evidence="2">
    <location>
        <begin position="126"/>
        <end position="145"/>
    </location>
</feature>
<comment type="caution">
    <text evidence="3">The sequence shown here is derived from an EMBL/GenBank/DDBJ whole genome shotgun (WGS) entry which is preliminary data.</text>
</comment>
<keyword evidence="4" id="KW-1185">Reference proteome</keyword>
<evidence type="ECO:0000313" key="4">
    <source>
        <dbReference type="Proteomes" id="UP001348265"/>
    </source>
</evidence>
<evidence type="ECO:0000256" key="1">
    <source>
        <dbReference type="SAM" id="MobiDB-lite"/>
    </source>
</evidence>
<evidence type="ECO:0000313" key="3">
    <source>
        <dbReference type="EMBL" id="MEF3115241.1"/>
    </source>
</evidence>
<evidence type="ECO:0000256" key="2">
    <source>
        <dbReference type="SAM" id="Phobius"/>
    </source>
</evidence>
<keyword evidence="2" id="KW-1133">Transmembrane helix</keyword>
<feature type="region of interest" description="Disordered" evidence="1">
    <location>
        <begin position="36"/>
        <end position="55"/>
    </location>
</feature>
<evidence type="ECO:0008006" key="5">
    <source>
        <dbReference type="Google" id="ProtNLM"/>
    </source>
</evidence>
<reference evidence="3 4" key="1">
    <citation type="submission" date="2023-08" db="EMBL/GenBank/DDBJ databases">
        <authorList>
            <person name="Sharma P."/>
            <person name="Verma V."/>
            <person name="Mohan M.K."/>
            <person name="Dubey A.K."/>
        </authorList>
    </citation>
    <scope>NUCLEOTIDE SEQUENCE [LARGE SCALE GENOMIC DNA]</scope>
    <source>
        <strain evidence="3 4">ADP4</strain>
    </source>
</reference>
<proteinExistence type="predicted"/>
<protein>
    <recommendedName>
        <fullName evidence="5">Integral membrane protein</fullName>
    </recommendedName>
</protein>
<keyword evidence="2" id="KW-0812">Transmembrane</keyword>
<organism evidence="3 4">
    <name type="scientific">Streptomyces chrestomyceticus</name>
    <dbReference type="NCBI Taxonomy" id="68185"/>
    <lineage>
        <taxon>Bacteria</taxon>
        <taxon>Bacillati</taxon>
        <taxon>Actinomycetota</taxon>
        <taxon>Actinomycetes</taxon>
        <taxon>Kitasatosporales</taxon>
        <taxon>Streptomycetaceae</taxon>
        <taxon>Streptomyces</taxon>
    </lineage>
</organism>
<name>A0ABU7WUP8_9ACTN</name>
<gene>
    <name evidence="3" type="ORF">RB636_18885</name>
</gene>
<feature type="compositionally biased region" description="Basic and acidic residues" evidence="1">
    <location>
        <begin position="69"/>
        <end position="79"/>
    </location>
</feature>
<dbReference type="Proteomes" id="UP001348265">
    <property type="component" value="Unassembled WGS sequence"/>
</dbReference>
<accession>A0ABU7WUP8</accession>
<feature type="region of interest" description="Disordered" evidence="1">
    <location>
        <begin position="60"/>
        <end position="83"/>
    </location>
</feature>